<keyword evidence="3 5" id="KW-0560">Oxidoreductase</keyword>
<dbReference type="RefSeq" id="WP_212774681.1">
    <property type="nucleotide sequence ID" value="NZ_AP024601.1"/>
</dbReference>
<dbReference type="Proteomes" id="UP000677436">
    <property type="component" value="Chromosome"/>
</dbReference>
<feature type="binding site" evidence="7">
    <location>
        <position position="104"/>
    </location>
    <ligand>
        <name>substrate</name>
    </ligand>
</feature>
<keyword evidence="4 7" id="KW-0520">NAD</keyword>
<keyword evidence="7" id="KW-0547">Nucleotide-binding</keyword>
<dbReference type="FunFam" id="3.40.50.720:FF:000212">
    <property type="entry name" value="Glutamate dehydrogenase"/>
    <property type="match status" value="1"/>
</dbReference>
<evidence type="ECO:0000256" key="7">
    <source>
        <dbReference type="PIRSR" id="PIRSR000185-2"/>
    </source>
</evidence>
<sequence length="424" mass="46827">MSVTISKSAQQNEELNLLKSTQAIIKEALGHLGYPHQFYELIKEPLRTLTVRIPVRMDDGTVRVFTGYRAQHNDAVGPTKGGVRFHPDVTEDEVKALSIWMSLKCGIVNIPYGGGKGGIVCDPRELSFRELERLSRGYVRAISQIVGPAKDIPAPDVFTNPQIMAWMLDEYDHIREFDSPGFITGKPLVLGGSHGRETATAKGVTICIEEAAKRKGIDIQGAKVVIQGFGNAGSYLAKFMHDAGAKVIGISDAYGALYDPDGLDIDYLLDRRDSFGTVTKLFKNTITNRELLELPCDILVPAAIGNQITSANAHRINAKVVVEAANGPTTWEGTRILTERGILLVPDVLASAGGVTVSYFEWVQNNQGYYWSEEEVESKLRDVLVRAFENVYNMSQQRKVNMRLAAYMVGIRKLAEANRIRGWV</sequence>
<dbReference type="EMBL" id="AP024601">
    <property type="protein sequence ID" value="BCU81450.1"/>
    <property type="molecule type" value="Genomic_DNA"/>
</dbReference>
<dbReference type="GO" id="GO:0006538">
    <property type="term" value="P:L-glutamate catabolic process"/>
    <property type="evidence" value="ECO:0007669"/>
    <property type="project" value="TreeGrafter"/>
</dbReference>
<evidence type="ECO:0000256" key="9">
    <source>
        <dbReference type="RuleBase" id="RU004417"/>
    </source>
</evidence>
<dbReference type="PIRSF" id="PIRSF000185">
    <property type="entry name" value="Glu_DH"/>
    <property type="match status" value="1"/>
</dbReference>
<evidence type="ECO:0000313" key="12">
    <source>
        <dbReference type="Proteomes" id="UP000677436"/>
    </source>
</evidence>
<gene>
    <name evidence="11" type="primary">gdhA_1</name>
    <name evidence="11" type="ORF">JIR001_12330</name>
</gene>
<name>A0A8D5ZMA6_9BACL</name>
<dbReference type="PRINTS" id="PR00082">
    <property type="entry name" value="GLFDHDRGNASE"/>
</dbReference>
<keyword evidence="12" id="KW-1185">Reference proteome</keyword>
<evidence type="ECO:0000259" key="10">
    <source>
        <dbReference type="SMART" id="SM00839"/>
    </source>
</evidence>
<dbReference type="GO" id="GO:0004352">
    <property type="term" value="F:glutamate dehydrogenase (NAD+) activity"/>
    <property type="evidence" value="ECO:0007669"/>
    <property type="project" value="TreeGrafter"/>
</dbReference>
<feature type="binding site" evidence="7">
    <location>
        <position position="80"/>
    </location>
    <ligand>
        <name>substrate</name>
    </ligand>
</feature>
<dbReference type="SUPFAM" id="SSF53223">
    <property type="entry name" value="Aminoacid dehydrogenase-like, N-terminal domain"/>
    <property type="match status" value="1"/>
</dbReference>
<reference evidence="11" key="1">
    <citation type="journal article" date="2013" name="Int. J. Syst. Evol. Microbiol.">
        <title>Polycladomyces abyssicola gen. nov., sp. nov., a thermophilic filamentous bacterium isolated from hemipelagic sediment.</title>
        <authorList>
            <person name="Tsubouchi T."/>
            <person name="Shimane Y."/>
            <person name="Mori K."/>
            <person name="Usui K."/>
            <person name="Hiraki T."/>
            <person name="Tame A."/>
            <person name="Uematsu K."/>
            <person name="Maruyama T."/>
            <person name="Hatada Y."/>
        </authorList>
    </citation>
    <scope>NUCLEOTIDE SEQUENCE</scope>
    <source>
        <strain evidence="11">JIR-001</strain>
    </source>
</reference>
<feature type="binding site" evidence="7">
    <location>
        <position position="200"/>
    </location>
    <ligand>
        <name>NAD(+)</name>
        <dbReference type="ChEBI" id="CHEBI:57540"/>
    </ligand>
</feature>
<dbReference type="PROSITE" id="PS00074">
    <property type="entry name" value="GLFV_DEHYDROGENASE"/>
    <property type="match status" value="1"/>
</dbReference>
<evidence type="ECO:0000256" key="3">
    <source>
        <dbReference type="ARBA" id="ARBA00023002"/>
    </source>
</evidence>
<dbReference type="InterPro" id="IPR006096">
    <property type="entry name" value="Glu/Leu/Phe/Val/Trp_DH_C"/>
</dbReference>
<feature type="domain" description="Glutamate/phenylalanine/leucine/valine/L-tryptophan dehydrogenase C-terminal" evidence="10">
    <location>
        <begin position="193"/>
        <end position="422"/>
    </location>
</feature>
<dbReference type="InterPro" id="IPR033922">
    <property type="entry name" value="NAD_bind_Glu_DH"/>
</dbReference>
<dbReference type="InterPro" id="IPR036291">
    <property type="entry name" value="NAD(P)-bd_dom_sf"/>
</dbReference>
<proteinExistence type="inferred from homology"/>
<comment type="similarity">
    <text evidence="1 5 9">Belongs to the Glu/Leu/Phe/Val dehydrogenases family.</text>
</comment>
<dbReference type="Gene3D" id="1.10.8.1210">
    <property type="match status" value="1"/>
</dbReference>
<evidence type="ECO:0000256" key="2">
    <source>
        <dbReference type="ARBA" id="ARBA00012896"/>
    </source>
</evidence>
<dbReference type="Gene3D" id="3.40.50.10860">
    <property type="entry name" value="Leucine Dehydrogenase, chain A, domain 1"/>
    <property type="match status" value="1"/>
</dbReference>
<dbReference type="GO" id="GO:0000166">
    <property type="term" value="F:nucleotide binding"/>
    <property type="evidence" value="ECO:0007669"/>
    <property type="project" value="UniProtKB-KW"/>
</dbReference>
<evidence type="ECO:0000256" key="6">
    <source>
        <dbReference type="PIRSR" id="PIRSR000185-1"/>
    </source>
</evidence>
<feature type="site" description="Important for catalysis" evidence="8">
    <location>
        <position position="156"/>
    </location>
</feature>
<dbReference type="CDD" id="cd01076">
    <property type="entry name" value="NAD_bind_1_Glu_DH"/>
    <property type="match status" value="1"/>
</dbReference>
<dbReference type="InterPro" id="IPR046346">
    <property type="entry name" value="Aminoacid_DH-like_N_sf"/>
</dbReference>
<dbReference type="FunFam" id="3.40.50.10860:FF:000008">
    <property type="entry name" value="Glutamate dehydrogenase"/>
    <property type="match status" value="1"/>
</dbReference>
<evidence type="ECO:0000256" key="4">
    <source>
        <dbReference type="ARBA" id="ARBA00023027"/>
    </source>
</evidence>
<dbReference type="Gene3D" id="3.40.50.720">
    <property type="entry name" value="NAD(P)-binding Rossmann-like Domain"/>
    <property type="match status" value="1"/>
</dbReference>
<dbReference type="PANTHER" id="PTHR11606:SF13">
    <property type="entry name" value="GLUTAMATE DEHYDROGENASE 1, MITOCHONDRIAL"/>
    <property type="match status" value="1"/>
</dbReference>
<dbReference type="AlphaFoldDB" id="A0A8D5ZMA6"/>
<feature type="binding site" evidence="7">
    <location>
        <position position="358"/>
    </location>
    <ligand>
        <name>substrate</name>
    </ligand>
</feature>
<evidence type="ECO:0000256" key="1">
    <source>
        <dbReference type="ARBA" id="ARBA00006382"/>
    </source>
</evidence>
<dbReference type="InterPro" id="IPR006097">
    <property type="entry name" value="Glu/Leu/Phe/Val/Trp_DH_dimer"/>
</dbReference>
<dbReference type="PANTHER" id="PTHR11606">
    <property type="entry name" value="GLUTAMATE DEHYDROGENASE"/>
    <property type="match status" value="1"/>
</dbReference>
<protein>
    <recommendedName>
        <fullName evidence="2 5">Glutamate dehydrogenase</fullName>
    </recommendedName>
</protein>
<dbReference type="SMART" id="SM00839">
    <property type="entry name" value="ELFV_dehydrog"/>
    <property type="match status" value="1"/>
</dbReference>
<feature type="binding site" evidence="7">
    <location>
        <position position="231"/>
    </location>
    <ligand>
        <name>NAD(+)</name>
        <dbReference type="ChEBI" id="CHEBI:57540"/>
    </ligand>
</feature>
<feature type="active site" description="Proton donor" evidence="6">
    <location>
        <position position="116"/>
    </location>
</feature>
<reference evidence="11" key="2">
    <citation type="journal article" date="2021" name="Microbiol. Resour. Announc.">
        <title>Complete Genome Sequence of Polycladomyces abyssicola JIR-001T, Isolated from Hemipelagic Sediment in Deep Seawater.</title>
        <authorList>
            <person name="Tsubouchi T."/>
            <person name="Kaneko Y."/>
        </authorList>
    </citation>
    <scope>NUCLEOTIDE SEQUENCE</scope>
    <source>
        <strain evidence="11">JIR-001</strain>
    </source>
</reference>
<dbReference type="Pfam" id="PF02812">
    <property type="entry name" value="ELFV_dehydrog_N"/>
    <property type="match status" value="1"/>
</dbReference>
<evidence type="ECO:0000256" key="5">
    <source>
        <dbReference type="PIRNR" id="PIRNR000185"/>
    </source>
</evidence>
<dbReference type="Pfam" id="PF00208">
    <property type="entry name" value="ELFV_dehydrog"/>
    <property type="match status" value="1"/>
</dbReference>
<dbReference type="InterPro" id="IPR014362">
    <property type="entry name" value="Glu_DH"/>
</dbReference>
<dbReference type="InterPro" id="IPR006095">
    <property type="entry name" value="Glu/Leu/Phe/Val/Trp_DH"/>
</dbReference>
<evidence type="ECO:0000256" key="8">
    <source>
        <dbReference type="PIRSR" id="PIRSR000185-3"/>
    </source>
</evidence>
<accession>A0A8D5ZMA6</accession>
<dbReference type="KEGG" id="pabs:JIR001_12330"/>
<evidence type="ECO:0000313" key="11">
    <source>
        <dbReference type="EMBL" id="BCU81450.1"/>
    </source>
</evidence>
<dbReference type="InterPro" id="IPR033524">
    <property type="entry name" value="Glu/Leu/Phe/Val_DH_AS"/>
</dbReference>
<dbReference type="SUPFAM" id="SSF51735">
    <property type="entry name" value="NAD(P)-binding Rossmann-fold domains"/>
    <property type="match status" value="1"/>
</dbReference>
<organism evidence="11 12">
    <name type="scientific">Polycladomyces abyssicola</name>
    <dbReference type="NCBI Taxonomy" id="1125966"/>
    <lineage>
        <taxon>Bacteria</taxon>
        <taxon>Bacillati</taxon>
        <taxon>Bacillota</taxon>
        <taxon>Bacilli</taxon>
        <taxon>Bacillales</taxon>
        <taxon>Thermoactinomycetaceae</taxon>
        <taxon>Polycladomyces</taxon>
    </lineage>
</organism>